<dbReference type="InterPro" id="IPR001915">
    <property type="entry name" value="Peptidase_M48"/>
</dbReference>
<comment type="caution">
    <text evidence="9">The sequence shown here is derived from an EMBL/GenBank/DDBJ whole genome shotgun (WGS) entry which is preliminary data.</text>
</comment>
<gene>
    <name evidence="9" type="ORF">ETU09_09690</name>
</gene>
<dbReference type="EMBL" id="SELH01000025">
    <property type="protein sequence ID" value="TWP26823.1"/>
    <property type="molecule type" value="Genomic_DNA"/>
</dbReference>
<dbReference type="PROSITE" id="PS51257">
    <property type="entry name" value="PROKAR_LIPOPROTEIN"/>
    <property type="match status" value="1"/>
</dbReference>
<dbReference type="GO" id="GO:0046872">
    <property type="term" value="F:metal ion binding"/>
    <property type="evidence" value="ECO:0007669"/>
    <property type="project" value="UniProtKB-KW"/>
</dbReference>
<evidence type="ECO:0000256" key="2">
    <source>
        <dbReference type="ARBA" id="ARBA00022723"/>
    </source>
</evidence>
<evidence type="ECO:0000313" key="10">
    <source>
        <dbReference type="Proteomes" id="UP000319499"/>
    </source>
</evidence>
<dbReference type="GO" id="GO:0004222">
    <property type="term" value="F:metalloendopeptidase activity"/>
    <property type="evidence" value="ECO:0007669"/>
    <property type="project" value="InterPro"/>
</dbReference>
<feature type="domain" description="Peptidase M48" evidence="8">
    <location>
        <begin position="85"/>
        <end position="253"/>
    </location>
</feature>
<dbReference type="AlphaFoldDB" id="A0A563DA48"/>
<feature type="chain" id="PRO_5021924360" evidence="7">
    <location>
        <begin position="21"/>
        <end position="268"/>
    </location>
</feature>
<accession>A0A563DA48</accession>
<comment type="similarity">
    <text evidence="6">Belongs to the peptidase M48 family.</text>
</comment>
<dbReference type="GO" id="GO:0051603">
    <property type="term" value="P:proteolysis involved in protein catabolic process"/>
    <property type="evidence" value="ECO:0007669"/>
    <property type="project" value="TreeGrafter"/>
</dbReference>
<feature type="signal peptide" evidence="7">
    <location>
        <begin position="1"/>
        <end position="20"/>
    </location>
</feature>
<dbReference type="RefSeq" id="WP_146293380.1">
    <property type="nucleotide sequence ID" value="NZ_SELH01000025.1"/>
</dbReference>
<evidence type="ECO:0000256" key="1">
    <source>
        <dbReference type="ARBA" id="ARBA00022670"/>
    </source>
</evidence>
<dbReference type="PANTHER" id="PTHR22726">
    <property type="entry name" value="METALLOENDOPEPTIDASE OMA1"/>
    <property type="match status" value="1"/>
</dbReference>
<keyword evidence="1 6" id="KW-0645">Protease</keyword>
<keyword evidence="5 6" id="KW-0482">Metalloprotease</keyword>
<dbReference type="CDD" id="cd07331">
    <property type="entry name" value="M48C_Oma1_like"/>
    <property type="match status" value="1"/>
</dbReference>
<sequence length="268" mass="29075">MKVKKILVSTWIALTLASCATNPLTGRKSLSFVSNSQILPSSFQQYSQVLTSSKIITGTKDSKEVSEVGNRIKAAAEAYYASIGKSSALEGYEWQFVLIEDPKNINAWCMPGGKVAVYSGILPVCKDDTGLAVVLGHEIAHALAGHGAEKISQTYVSQLGGQLLGGVTNNQLLNGVIGELYPVASGVTLLKYGRKQESDADEMGLYIMAMAGYDPRQAPIFWERMVEATGGSSTPEFLSTHPDPKNRIEDLNRIMPKALEYYYASKKK</sequence>
<keyword evidence="3 6" id="KW-0378">Hydrolase</keyword>
<evidence type="ECO:0000313" key="9">
    <source>
        <dbReference type="EMBL" id="TWP26823.1"/>
    </source>
</evidence>
<protein>
    <submittedName>
        <fullName evidence="9">M48 family peptidase</fullName>
    </submittedName>
</protein>
<keyword evidence="2" id="KW-0479">Metal-binding</keyword>
<comment type="cofactor">
    <cofactor evidence="6">
        <name>Zn(2+)</name>
        <dbReference type="ChEBI" id="CHEBI:29105"/>
    </cofactor>
    <text evidence="6">Binds 1 zinc ion per subunit.</text>
</comment>
<evidence type="ECO:0000256" key="3">
    <source>
        <dbReference type="ARBA" id="ARBA00022801"/>
    </source>
</evidence>
<dbReference type="GO" id="GO:0016020">
    <property type="term" value="C:membrane"/>
    <property type="evidence" value="ECO:0007669"/>
    <property type="project" value="TreeGrafter"/>
</dbReference>
<organism evidence="9 10">
    <name type="scientific">Apibacter muscae</name>
    <dbReference type="NCBI Taxonomy" id="2509004"/>
    <lineage>
        <taxon>Bacteria</taxon>
        <taxon>Pseudomonadati</taxon>
        <taxon>Bacteroidota</taxon>
        <taxon>Flavobacteriia</taxon>
        <taxon>Flavobacteriales</taxon>
        <taxon>Weeksellaceae</taxon>
        <taxon>Apibacter</taxon>
    </lineage>
</organism>
<dbReference type="Gene3D" id="3.30.2010.10">
    <property type="entry name" value="Metalloproteases ('zincins'), catalytic domain"/>
    <property type="match status" value="1"/>
</dbReference>
<evidence type="ECO:0000256" key="7">
    <source>
        <dbReference type="SAM" id="SignalP"/>
    </source>
</evidence>
<reference evidence="9 10" key="1">
    <citation type="submission" date="2019-02" db="EMBL/GenBank/DDBJ databases">
        <title>Apibacter muscae sp. nov.: a novel member of the house fly microbiota.</title>
        <authorList>
            <person name="Park R."/>
        </authorList>
    </citation>
    <scope>NUCLEOTIDE SEQUENCE [LARGE SCALE GENOMIC DNA]</scope>
    <source>
        <strain evidence="9 10">AL1</strain>
    </source>
</reference>
<name>A0A563DA48_9FLAO</name>
<keyword evidence="4 6" id="KW-0862">Zinc</keyword>
<proteinExistence type="inferred from homology"/>
<keyword evidence="10" id="KW-1185">Reference proteome</keyword>
<evidence type="ECO:0000256" key="6">
    <source>
        <dbReference type="RuleBase" id="RU003983"/>
    </source>
</evidence>
<dbReference type="PANTHER" id="PTHR22726:SF1">
    <property type="entry name" value="METALLOENDOPEPTIDASE OMA1, MITOCHONDRIAL"/>
    <property type="match status" value="1"/>
</dbReference>
<evidence type="ECO:0000256" key="4">
    <source>
        <dbReference type="ARBA" id="ARBA00022833"/>
    </source>
</evidence>
<evidence type="ECO:0000259" key="8">
    <source>
        <dbReference type="Pfam" id="PF01435"/>
    </source>
</evidence>
<evidence type="ECO:0000256" key="5">
    <source>
        <dbReference type="ARBA" id="ARBA00023049"/>
    </source>
</evidence>
<dbReference type="Proteomes" id="UP000319499">
    <property type="component" value="Unassembled WGS sequence"/>
</dbReference>
<dbReference type="InterPro" id="IPR051156">
    <property type="entry name" value="Mito/Outer_Membr_Metalloprot"/>
</dbReference>
<dbReference type="OrthoDB" id="9810445at2"/>
<keyword evidence="7" id="KW-0732">Signal</keyword>
<dbReference type="Pfam" id="PF01435">
    <property type="entry name" value="Peptidase_M48"/>
    <property type="match status" value="1"/>
</dbReference>